<name>A0A164EFM5_9CRUS</name>
<keyword evidence="2" id="KW-1185">Reference proteome</keyword>
<proteinExistence type="predicted"/>
<evidence type="ECO:0000313" key="1">
    <source>
        <dbReference type="EMBL" id="KZR96735.1"/>
    </source>
</evidence>
<feature type="non-terminal residue" evidence="1">
    <location>
        <position position="1"/>
    </location>
</feature>
<organism evidence="1 2">
    <name type="scientific">Daphnia magna</name>
    <dbReference type="NCBI Taxonomy" id="35525"/>
    <lineage>
        <taxon>Eukaryota</taxon>
        <taxon>Metazoa</taxon>
        <taxon>Ecdysozoa</taxon>
        <taxon>Arthropoda</taxon>
        <taxon>Crustacea</taxon>
        <taxon>Branchiopoda</taxon>
        <taxon>Diplostraca</taxon>
        <taxon>Cladocera</taxon>
        <taxon>Anomopoda</taxon>
        <taxon>Daphniidae</taxon>
        <taxon>Daphnia</taxon>
    </lineage>
</organism>
<evidence type="ECO:0000313" key="2">
    <source>
        <dbReference type="Proteomes" id="UP000076858"/>
    </source>
</evidence>
<dbReference type="Proteomes" id="UP000076858">
    <property type="component" value="Unassembled WGS sequence"/>
</dbReference>
<protein>
    <submittedName>
        <fullName evidence="1">Uncharacterized protein</fullName>
    </submittedName>
</protein>
<gene>
    <name evidence="1" type="ORF">APZ42_008757</name>
</gene>
<dbReference type="AlphaFoldDB" id="A0A164EFM5"/>
<comment type="caution">
    <text evidence="1">The sequence shown here is derived from an EMBL/GenBank/DDBJ whole genome shotgun (WGS) entry which is preliminary data.</text>
</comment>
<dbReference type="EMBL" id="LRGB01023849">
    <property type="protein sequence ID" value="KZR96735.1"/>
    <property type="molecule type" value="Genomic_DNA"/>
</dbReference>
<sequence length="34" mass="3836">LLEGQEQLLLAYNEKDILEYCQDCEICTANTAST</sequence>
<accession>A0A164EFM5</accession>
<reference evidence="1 2" key="1">
    <citation type="submission" date="2016-03" db="EMBL/GenBank/DDBJ databases">
        <title>EvidentialGene: Evidence-directed Construction of Genes on Genomes.</title>
        <authorList>
            <person name="Gilbert D.G."/>
            <person name="Choi J.-H."/>
            <person name="Mockaitis K."/>
            <person name="Colbourne J."/>
            <person name="Pfrender M."/>
        </authorList>
    </citation>
    <scope>NUCLEOTIDE SEQUENCE [LARGE SCALE GENOMIC DNA]</scope>
    <source>
        <strain evidence="1 2">Xinb3</strain>
        <tissue evidence="1">Complete organism</tissue>
    </source>
</reference>